<comment type="catalytic activity">
    <reaction evidence="7 8">
        <text>(R)-pantoate + beta-alanine + ATP = (R)-pantothenate + AMP + diphosphate + H(+)</text>
        <dbReference type="Rhea" id="RHEA:10912"/>
        <dbReference type="ChEBI" id="CHEBI:15378"/>
        <dbReference type="ChEBI" id="CHEBI:15980"/>
        <dbReference type="ChEBI" id="CHEBI:29032"/>
        <dbReference type="ChEBI" id="CHEBI:30616"/>
        <dbReference type="ChEBI" id="CHEBI:33019"/>
        <dbReference type="ChEBI" id="CHEBI:57966"/>
        <dbReference type="ChEBI" id="CHEBI:456215"/>
        <dbReference type="EC" id="6.3.2.1"/>
    </reaction>
</comment>
<dbReference type="GO" id="GO:0005829">
    <property type="term" value="C:cytosol"/>
    <property type="evidence" value="ECO:0007669"/>
    <property type="project" value="TreeGrafter"/>
</dbReference>
<reference evidence="9 10" key="1">
    <citation type="journal article" date="2018" name="Syst. Appl. Microbiol.">
        <title>Ereboglobus luteus gen. nov. sp. nov. from cockroach guts, and new insights into the oxygen relationship of the genera Opitutus and Didymococcus (Verrucomicrobia: Opitutaceae).</title>
        <authorList>
            <person name="Tegtmeier D."/>
            <person name="Belitz A."/>
            <person name="Radek R."/>
            <person name="Heimerl T."/>
            <person name="Brune A."/>
        </authorList>
    </citation>
    <scope>NUCLEOTIDE SEQUENCE [LARGE SCALE GENOMIC DNA]</scope>
    <source>
        <strain evidence="9 10">Ho45</strain>
    </source>
</reference>
<dbReference type="Gene3D" id="3.40.50.620">
    <property type="entry name" value="HUPs"/>
    <property type="match status" value="1"/>
</dbReference>
<keyword evidence="5 8" id="KW-0547">Nucleotide-binding</keyword>
<dbReference type="Gene3D" id="3.30.1300.10">
    <property type="entry name" value="Pantoate-beta-alanine ligase, C-terminal domain"/>
    <property type="match status" value="1"/>
</dbReference>
<keyword evidence="10" id="KW-1185">Reference proteome</keyword>
<evidence type="ECO:0000256" key="2">
    <source>
        <dbReference type="ARBA" id="ARBA00009256"/>
    </source>
</evidence>
<feature type="binding site" evidence="8">
    <location>
        <position position="61"/>
    </location>
    <ligand>
        <name>beta-alanine</name>
        <dbReference type="ChEBI" id="CHEBI:57966"/>
    </ligand>
</feature>
<dbReference type="UniPathway" id="UPA00028">
    <property type="reaction ID" value="UER00005"/>
</dbReference>
<dbReference type="HAMAP" id="MF_00158">
    <property type="entry name" value="PanC"/>
    <property type="match status" value="1"/>
</dbReference>
<dbReference type="GO" id="GO:0004592">
    <property type="term" value="F:pantoate-beta-alanine ligase activity"/>
    <property type="evidence" value="ECO:0007669"/>
    <property type="project" value="UniProtKB-UniRule"/>
</dbReference>
<dbReference type="InterPro" id="IPR042176">
    <property type="entry name" value="Pantoate_ligase_C"/>
</dbReference>
<dbReference type="RefSeq" id="WP_108824233.1">
    <property type="nucleotide sequence ID" value="NZ_CP023004.1"/>
</dbReference>
<protein>
    <recommendedName>
        <fullName evidence="8">Pantothenate synthetase</fullName>
        <shortName evidence="8">PS</shortName>
        <ecNumber evidence="8">6.3.2.1</ecNumber>
    </recommendedName>
    <alternativeName>
        <fullName evidence="8">Pantoate--beta-alanine ligase</fullName>
    </alternativeName>
    <alternativeName>
        <fullName evidence="8">Pantoate-activating enzyme</fullName>
    </alternativeName>
</protein>
<comment type="function">
    <text evidence="8">Catalyzes the condensation of pantoate with beta-alanine in an ATP-dependent reaction via a pantoyl-adenylate intermediate.</text>
</comment>
<name>A0A2U8E0R8_9BACT</name>
<comment type="similarity">
    <text evidence="2 8">Belongs to the pantothenate synthetase family.</text>
</comment>
<feature type="binding site" evidence="8">
    <location>
        <position position="61"/>
    </location>
    <ligand>
        <name>(R)-pantoate</name>
        <dbReference type="ChEBI" id="CHEBI:15980"/>
    </ligand>
</feature>
<dbReference type="PANTHER" id="PTHR21299:SF1">
    <property type="entry name" value="PANTOATE--BETA-ALANINE LIGASE"/>
    <property type="match status" value="1"/>
</dbReference>
<dbReference type="GO" id="GO:0015940">
    <property type="term" value="P:pantothenate biosynthetic process"/>
    <property type="evidence" value="ECO:0007669"/>
    <property type="project" value="UniProtKB-UniRule"/>
</dbReference>
<dbReference type="OrthoDB" id="9773087at2"/>
<comment type="subcellular location">
    <subcellularLocation>
        <location evidence="8">Cytoplasm</location>
    </subcellularLocation>
</comment>
<dbReference type="GO" id="GO:0005524">
    <property type="term" value="F:ATP binding"/>
    <property type="evidence" value="ECO:0007669"/>
    <property type="project" value="UniProtKB-KW"/>
</dbReference>
<evidence type="ECO:0000256" key="3">
    <source>
        <dbReference type="ARBA" id="ARBA00022598"/>
    </source>
</evidence>
<dbReference type="NCBIfam" id="TIGR00018">
    <property type="entry name" value="panC"/>
    <property type="match status" value="1"/>
</dbReference>
<gene>
    <name evidence="8" type="primary">panC</name>
    <name evidence="9" type="ORF">CKA38_03405</name>
</gene>
<evidence type="ECO:0000256" key="5">
    <source>
        <dbReference type="ARBA" id="ARBA00022741"/>
    </source>
</evidence>
<proteinExistence type="inferred from homology"/>
<feature type="binding site" evidence="8">
    <location>
        <begin position="184"/>
        <end position="187"/>
    </location>
    <ligand>
        <name>ATP</name>
        <dbReference type="ChEBI" id="CHEBI:30616"/>
    </ligand>
</feature>
<dbReference type="SUPFAM" id="SSF52374">
    <property type="entry name" value="Nucleotidylyl transferase"/>
    <property type="match status" value="1"/>
</dbReference>
<dbReference type="EMBL" id="CP023004">
    <property type="protein sequence ID" value="AWI08426.1"/>
    <property type="molecule type" value="Genomic_DNA"/>
</dbReference>
<dbReference type="EC" id="6.3.2.1" evidence="8"/>
<evidence type="ECO:0000313" key="9">
    <source>
        <dbReference type="EMBL" id="AWI08426.1"/>
    </source>
</evidence>
<dbReference type="InterPro" id="IPR003721">
    <property type="entry name" value="Pantoate_ligase"/>
</dbReference>
<feature type="active site" description="Proton donor" evidence="8">
    <location>
        <position position="37"/>
    </location>
</feature>
<keyword evidence="6 8" id="KW-0067">ATP-binding</keyword>
<feature type="binding site" evidence="8">
    <location>
        <begin position="30"/>
        <end position="37"/>
    </location>
    <ligand>
        <name>ATP</name>
        <dbReference type="ChEBI" id="CHEBI:30616"/>
    </ligand>
</feature>
<dbReference type="InterPro" id="IPR004821">
    <property type="entry name" value="Cyt_trans-like"/>
</dbReference>
<feature type="binding site" evidence="8">
    <location>
        <position position="153"/>
    </location>
    <ligand>
        <name>(R)-pantoate</name>
        <dbReference type="ChEBI" id="CHEBI:15980"/>
    </ligand>
</feature>
<keyword evidence="8" id="KW-0963">Cytoplasm</keyword>
<evidence type="ECO:0000256" key="6">
    <source>
        <dbReference type="ARBA" id="ARBA00022840"/>
    </source>
</evidence>
<sequence>MQKITTVSEMQAYANDLCARGKTIGLVPTMGALHEGHLSLIRLAAEKADVVIVSVFVNPTQFGPSEDFNKYPRDLDHDLELCEKTGAHVVFAPANEEMYPKGYSTYVNEERVAKPLEGISRPTHFRGVTTVVAKLFNIVRPTFAVFGQKDAQQAAVLMKMTADLNFQVEILVAPTMREEGGLAMSSRNRYLTNTQRQEALAINEALANAKTMVEKGERRVDRLVAEVTHMIGEKRRLRVIYAAIVDRRTMEPAREVVPGEVLMVIAVWVDEVRLIDNMIL</sequence>
<evidence type="ECO:0000256" key="4">
    <source>
        <dbReference type="ARBA" id="ARBA00022655"/>
    </source>
</evidence>
<dbReference type="CDD" id="cd00560">
    <property type="entry name" value="PanC"/>
    <property type="match status" value="1"/>
</dbReference>
<organism evidence="9 10">
    <name type="scientific">Ereboglobus luteus</name>
    <dbReference type="NCBI Taxonomy" id="1796921"/>
    <lineage>
        <taxon>Bacteria</taxon>
        <taxon>Pseudomonadati</taxon>
        <taxon>Verrucomicrobiota</taxon>
        <taxon>Opitutia</taxon>
        <taxon>Opitutales</taxon>
        <taxon>Opitutaceae</taxon>
        <taxon>Ereboglobus</taxon>
    </lineage>
</organism>
<keyword evidence="3 8" id="KW-0436">Ligase</keyword>
<dbReference type="InterPro" id="IPR014729">
    <property type="entry name" value="Rossmann-like_a/b/a_fold"/>
</dbReference>
<comment type="subunit">
    <text evidence="8">Homodimer.</text>
</comment>
<comment type="miscellaneous">
    <text evidence="8">The reaction proceeds by a bi uni uni bi ping pong mechanism.</text>
</comment>
<dbReference type="Proteomes" id="UP000244896">
    <property type="component" value="Chromosome"/>
</dbReference>
<feature type="binding site" evidence="8">
    <location>
        <begin position="147"/>
        <end position="150"/>
    </location>
    <ligand>
        <name>ATP</name>
        <dbReference type="ChEBI" id="CHEBI:30616"/>
    </ligand>
</feature>
<accession>A0A2U8E0R8</accession>
<dbReference type="NCBIfam" id="TIGR00125">
    <property type="entry name" value="cyt_tran_rel"/>
    <property type="match status" value="1"/>
</dbReference>
<dbReference type="PANTHER" id="PTHR21299">
    <property type="entry name" value="CYTIDYLATE KINASE/PANTOATE-BETA-ALANINE LIGASE"/>
    <property type="match status" value="1"/>
</dbReference>
<evidence type="ECO:0000256" key="1">
    <source>
        <dbReference type="ARBA" id="ARBA00004990"/>
    </source>
</evidence>
<comment type="pathway">
    <text evidence="1 8">Cofactor biosynthesis; (R)-pantothenate biosynthesis; (R)-pantothenate from (R)-pantoate and beta-alanine: step 1/1.</text>
</comment>
<keyword evidence="4 8" id="KW-0566">Pantothenate biosynthesis</keyword>
<evidence type="ECO:0000256" key="7">
    <source>
        <dbReference type="ARBA" id="ARBA00048258"/>
    </source>
</evidence>
<comment type="caution">
    <text evidence="8">Lacks conserved residue(s) required for the propagation of feature annotation.</text>
</comment>
<dbReference type="AlphaFoldDB" id="A0A2U8E0R8"/>
<evidence type="ECO:0000256" key="8">
    <source>
        <dbReference type="HAMAP-Rule" id="MF_00158"/>
    </source>
</evidence>
<dbReference type="KEGG" id="elut:CKA38_03405"/>
<dbReference type="Pfam" id="PF02569">
    <property type="entry name" value="Pantoate_ligase"/>
    <property type="match status" value="1"/>
</dbReference>
<evidence type="ECO:0000313" key="10">
    <source>
        <dbReference type="Proteomes" id="UP000244896"/>
    </source>
</evidence>
<dbReference type="FunFam" id="3.40.50.620:FF:000013">
    <property type="entry name" value="Pantothenate synthetase"/>
    <property type="match status" value="1"/>
</dbReference>